<evidence type="ECO:0000313" key="3">
    <source>
        <dbReference type="EMBL" id="GMH77170.1"/>
    </source>
</evidence>
<evidence type="ECO:0000256" key="1">
    <source>
        <dbReference type="SAM" id="MobiDB-lite"/>
    </source>
</evidence>
<sequence>MTWLLLLLLLALTSAFTPSRIILSPSVQHHRLHALRAVPVINNWTVTRSTTIEGRISKHPTIKDGEKVTTSKIASKTIKENVVVETVSGSKYKLGQERKKSGVKSSEGKSSLFKRSTAPAAPAVAAKPAKPAAKAAPVVRSDVDCTNAIVDRQWSIVKNSGSKSPSGKSRIYSACKVVGSELVAQLTGTPDMSTSPACSMSAGVDFTPDTQYILKCSSNSESMDRESKNYDRINGPLTTLLKWGAGSTTPTFVKKYGFLKVPKVSEAERSEAEE</sequence>
<keyword evidence="2" id="KW-0732">Signal</keyword>
<reference evidence="4" key="1">
    <citation type="journal article" date="2023" name="Commun. Biol.">
        <title>Genome analysis of Parmales, the sister group of diatoms, reveals the evolutionary specialization of diatoms from phago-mixotrophs to photoautotrophs.</title>
        <authorList>
            <person name="Ban H."/>
            <person name="Sato S."/>
            <person name="Yoshikawa S."/>
            <person name="Yamada K."/>
            <person name="Nakamura Y."/>
            <person name="Ichinomiya M."/>
            <person name="Sato N."/>
            <person name="Blanc-Mathieu R."/>
            <person name="Endo H."/>
            <person name="Kuwata A."/>
            <person name="Ogata H."/>
        </authorList>
    </citation>
    <scope>NUCLEOTIDE SEQUENCE [LARGE SCALE GENOMIC DNA]</scope>
</reference>
<comment type="caution">
    <text evidence="3">The sequence shown here is derived from an EMBL/GenBank/DDBJ whole genome shotgun (WGS) entry which is preliminary data.</text>
</comment>
<feature type="region of interest" description="Disordered" evidence="1">
    <location>
        <begin position="95"/>
        <end position="129"/>
    </location>
</feature>
<accession>A0A9W7B087</accession>
<proteinExistence type="predicted"/>
<gene>
    <name evidence="3" type="ORF">TL16_g07315</name>
</gene>
<evidence type="ECO:0000313" key="4">
    <source>
        <dbReference type="Proteomes" id="UP001162640"/>
    </source>
</evidence>
<feature type="signal peptide" evidence="2">
    <location>
        <begin position="1"/>
        <end position="15"/>
    </location>
</feature>
<organism evidence="3 4">
    <name type="scientific">Triparma laevis f. inornata</name>
    <dbReference type="NCBI Taxonomy" id="1714386"/>
    <lineage>
        <taxon>Eukaryota</taxon>
        <taxon>Sar</taxon>
        <taxon>Stramenopiles</taxon>
        <taxon>Ochrophyta</taxon>
        <taxon>Bolidophyceae</taxon>
        <taxon>Parmales</taxon>
        <taxon>Triparmaceae</taxon>
        <taxon>Triparma</taxon>
    </lineage>
</organism>
<dbReference type="Proteomes" id="UP001162640">
    <property type="component" value="Unassembled WGS sequence"/>
</dbReference>
<feature type="compositionally biased region" description="Low complexity" evidence="1">
    <location>
        <begin position="118"/>
        <end position="129"/>
    </location>
</feature>
<evidence type="ECO:0000256" key="2">
    <source>
        <dbReference type="SAM" id="SignalP"/>
    </source>
</evidence>
<dbReference type="AlphaFoldDB" id="A0A9W7B087"/>
<dbReference type="EMBL" id="BLQM01000230">
    <property type="protein sequence ID" value="GMH77170.1"/>
    <property type="molecule type" value="Genomic_DNA"/>
</dbReference>
<feature type="chain" id="PRO_5040987028" evidence="2">
    <location>
        <begin position="16"/>
        <end position="274"/>
    </location>
</feature>
<name>A0A9W7B087_9STRA</name>
<protein>
    <submittedName>
        <fullName evidence="3">Uncharacterized protein</fullName>
    </submittedName>
</protein>